<reference evidence="1 2" key="1">
    <citation type="submission" date="2016-08" db="EMBL/GenBank/DDBJ databases">
        <title>Evolution of the type three secretion system and type three effector repertoires in Xanthomonas.</title>
        <authorList>
            <person name="Merda D."/>
            <person name="Briand M."/>
            <person name="Bosis E."/>
            <person name="Rousseau C."/>
            <person name="Portier P."/>
            <person name="Jacques M.-A."/>
            <person name="Fischer-Le Saux M."/>
        </authorList>
    </citation>
    <scope>NUCLEOTIDE SEQUENCE [LARGE SCALE GENOMIC DNA]</scope>
    <source>
        <strain evidence="1 2">CFBP 3122</strain>
    </source>
</reference>
<proteinExistence type="predicted"/>
<evidence type="ECO:0000313" key="1">
    <source>
        <dbReference type="EMBL" id="PPT76464.1"/>
    </source>
</evidence>
<evidence type="ECO:0000313" key="2">
    <source>
        <dbReference type="Proteomes" id="UP000238270"/>
    </source>
</evidence>
<dbReference type="RefSeq" id="WP_104597785.1">
    <property type="nucleotide sequence ID" value="NZ_MIGV01000008.1"/>
</dbReference>
<dbReference type="EMBL" id="MIGV01000008">
    <property type="protein sequence ID" value="PPT76464.1"/>
    <property type="molecule type" value="Genomic_DNA"/>
</dbReference>
<gene>
    <name evidence="1" type="ORF">XaplCFBP3122_08975</name>
</gene>
<name>A0A2S6Z536_9XANT</name>
<dbReference type="Proteomes" id="UP000238270">
    <property type="component" value="Unassembled WGS sequence"/>
</dbReference>
<sequence length="486" mass="55084">MYRELKMALANMPSDHDAAGDYRPSVEEVFSPDQHANALDPNSPVVVGARGTGKSFWAGVLEQESTRSFAAAVYPHIGLDRLVVKAGYTGFTGGSAITARTIDARVPVGEELTTGYVLWNIVVIRAARSALDPDAEVPSIKEMMDEFSDPEDLEREIQKLDRQMVESGRSLLVTFDALDTWSTDWKRSVALTDSLFRVVWSLRICRSLKTKVFIRPEQLNDEMLEFVEMPKLRSARVQLEWSVTDLYGLLYWRMSEFTGDAKKQFVKLLGEVAPRHGPDRIKKRRSWRLLFDRSLQEEVMVTLAGRYMGNGHKKGRVYEWPYKHLADARGEVTPRSFIKLFTEAAKVSEPESELIVQPEGMRHGLREASKVRVDQLVVEYRWVKRALAPLAGLRVPCETERVYERWDRSRTLDVIMAAAVDPVSGFMPPFPPRPRSARGGNKNDHLLHAMERIGVVSFRADNRLDIPDLFRVAANMLKKGGVTPKL</sequence>
<accession>A0A2S6Z536</accession>
<protein>
    <submittedName>
        <fullName evidence="1">Uncharacterized protein</fullName>
    </submittedName>
</protein>
<organism evidence="1 2">
    <name type="scientific">Xanthomonas arboricola pv. populi</name>
    <dbReference type="NCBI Taxonomy" id="487823"/>
    <lineage>
        <taxon>Bacteria</taxon>
        <taxon>Pseudomonadati</taxon>
        <taxon>Pseudomonadota</taxon>
        <taxon>Gammaproteobacteria</taxon>
        <taxon>Lysobacterales</taxon>
        <taxon>Lysobacteraceae</taxon>
        <taxon>Xanthomonas</taxon>
    </lineage>
</organism>
<dbReference type="AlphaFoldDB" id="A0A2S6Z536"/>
<comment type="caution">
    <text evidence="1">The sequence shown here is derived from an EMBL/GenBank/DDBJ whole genome shotgun (WGS) entry which is preliminary data.</text>
</comment>